<dbReference type="InterPro" id="IPR046350">
    <property type="entry name" value="Cystatin_sf"/>
</dbReference>
<dbReference type="Gene3D" id="3.10.450.10">
    <property type="match status" value="1"/>
</dbReference>
<feature type="non-terminal residue" evidence="2">
    <location>
        <position position="58"/>
    </location>
</feature>
<dbReference type="KEGG" id="dpp:DICPUDRAFT_34246"/>
<dbReference type="RefSeq" id="XP_003288548.1">
    <property type="nucleotide sequence ID" value="XM_003288500.1"/>
</dbReference>
<reference evidence="3" key="1">
    <citation type="journal article" date="2011" name="Genome Biol.">
        <title>Comparative genomics of the social amoebae Dictyostelium discoideum and Dictyostelium purpureum.</title>
        <authorList>
            <consortium name="US DOE Joint Genome Institute (JGI-PGF)"/>
            <person name="Sucgang R."/>
            <person name="Kuo A."/>
            <person name="Tian X."/>
            <person name="Salerno W."/>
            <person name="Parikh A."/>
            <person name="Feasley C.L."/>
            <person name="Dalin E."/>
            <person name="Tu H."/>
            <person name="Huang E."/>
            <person name="Barry K."/>
            <person name="Lindquist E."/>
            <person name="Shapiro H."/>
            <person name="Bruce D."/>
            <person name="Schmutz J."/>
            <person name="Salamov A."/>
            <person name="Fey P."/>
            <person name="Gaudet P."/>
            <person name="Anjard C."/>
            <person name="Babu M.M."/>
            <person name="Basu S."/>
            <person name="Bushmanova Y."/>
            <person name="van der Wel H."/>
            <person name="Katoh-Kurasawa M."/>
            <person name="Dinh C."/>
            <person name="Coutinho P.M."/>
            <person name="Saito T."/>
            <person name="Elias M."/>
            <person name="Schaap P."/>
            <person name="Kay R.R."/>
            <person name="Henrissat B."/>
            <person name="Eichinger L."/>
            <person name="Rivero F."/>
            <person name="Putnam N.H."/>
            <person name="West C.M."/>
            <person name="Loomis W.F."/>
            <person name="Chisholm R.L."/>
            <person name="Shaulsky G."/>
            <person name="Strassmann J.E."/>
            <person name="Queller D.C."/>
            <person name="Kuspa A."/>
            <person name="Grigoriev I.V."/>
        </authorList>
    </citation>
    <scope>NUCLEOTIDE SEQUENCE [LARGE SCALE GENOMIC DNA]</scope>
    <source>
        <strain evidence="3">QSDP1</strain>
    </source>
</reference>
<keyword evidence="3" id="KW-1185">Reference proteome</keyword>
<sequence>MLGSLKEVKPVDAEIKEVLSKVDDKVKSTLNVTEFEPVSYKTQLVNGTNYFAKVKTPS</sequence>
<dbReference type="SUPFAM" id="SSF54403">
    <property type="entry name" value="Cystatin/monellin"/>
    <property type="match status" value="1"/>
</dbReference>
<dbReference type="InParanoid" id="F0ZMB5"/>
<dbReference type="eggNOG" id="ENOG502RIJB">
    <property type="taxonomic scope" value="Eukaryota"/>
</dbReference>
<dbReference type="PRINTS" id="PR00295">
    <property type="entry name" value="STEFINA"/>
</dbReference>
<proteinExistence type="inferred from homology"/>
<organism evidence="2 3">
    <name type="scientific">Dictyostelium purpureum</name>
    <name type="common">Slime mold</name>
    <dbReference type="NCBI Taxonomy" id="5786"/>
    <lineage>
        <taxon>Eukaryota</taxon>
        <taxon>Amoebozoa</taxon>
        <taxon>Evosea</taxon>
        <taxon>Eumycetozoa</taxon>
        <taxon>Dictyostelia</taxon>
        <taxon>Dictyosteliales</taxon>
        <taxon>Dictyosteliaceae</taxon>
        <taxon>Dictyostelium</taxon>
    </lineage>
</organism>
<dbReference type="OrthoDB" id="30696at2759"/>
<dbReference type="VEuPathDB" id="AmoebaDB:DICPUDRAFT_34246"/>
<evidence type="ECO:0000313" key="3">
    <source>
        <dbReference type="Proteomes" id="UP000001064"/>
    </source>
</evidence>
<dbReference type="AlphaFoldDB" id="F0ZMB5"/>
<protein>
    <recommendedName>
        <fullName evidence="4">Cystatin domain-containing protein</fullName>
    </recommendedName>
</protein>
<dbReference type="InterPro" id="IPR001713">
    <property type="entry name" value="Prot_inh_stefin"/>
</dbReference>
<dbReference type="EMBL" id="GL871078">
    <property type="protein sequence ID" value="EGC34915.1"/>
    <property type="molecule type" value="Genomic_DNA"/>
</dbReference>
<evidence type="ECO:0000313" key="2">
    <source>
        <dbReference type="EMBL" id="EGC34915.1"/>
    </source>
</evidence>
<evidence type="ECO:0000256" key="1">
    <source>
        <dbReference type="ARBA" id="ARBA00009403"/>
    </source>
</evidence>
<comment type="similarity">
    <text evidence="1">Belongs to the cystatin family.</text>
</comment>
<dbReference type="GeneID" id="10501981"/>
<dbReference type="Proteomes" id="UP000001064">
    <property type="component" value="Unassembled WGS sequence"/>
</dbReference>
<dbReference type="GO" id="GO:0004866">
    <property type="term" value="F:endopeptidase inhibitor activity"/>
    <property type="evidence" value="ECO:0007669"/>
    <property type="project" value="InterPro"/>
</dbReference>
<dbReference type="STRING" id="5786.F0ZMB5"/>
<accession>F0ZMB5</accession>
<evidence type="ECO:0008006" key="4">
    <source>
        <dbReference type="Google" id="ProtNLM"/>
    </source>
</evidence>
<gene>
    <name evidence="2" type="ORF">DICPUDRAFT_34246</name>
</gene>
<name>F0ZMB5_DICPU</name>